<evidence type="ECO:0000256" key="8">
    <source>
        <dbReference type="ARBA" id="ARBA00037337"/>
    </source>
</evidence>
<evidence type="ECO:0000256" key="5">
    <source>
        <dbReference type="ARBA" id="ARBA00022989"/>
    </source>
</evidence>
<comment type="catalytic activity">
    <reaction evidence="12">
        <text>17beta-estradiol + NAD(+) = estrone + NADH + H(+)</text>
        <dbReference type="Rhea" id="RHEA:24612"/>
        <dbReference type="ChEBI" id="CHEBI:15378"/>
        <dbReference type="ChEBI" id="CHEBI:16469"/>
        <dbReference type="ChEBI" id="CHEBI:17263"/>
        <dbReference type="ChEBI" id="CHEBI:57540"/>
        <dbReference type="ChEBI" id="CHEBI:57945"/>
        <dbReference type="EC" id="1.1.1.62"/>
    </reaction>
</comment>
<keyword evidence="3" id="KW-0521">NADP</keyword>
<dbReference type="EC" id="1.1.1.330" evidence="10"/>
<dbReference type="CDD" id="cd05356">
    <property type="entry name" value="17beta-HSD1_like_SDR_c"/>
    <property type="match status" value="1"/>
</dbReference>
<feature type="transmembrane region" description="Helical" evidence="16">
    <location>
        <begin position="6"/>
        <end position="23"/>
    </location>
</feature>
<accession>A0AAV3B4L1</accession>
<keyword evidence="18" id="KW-1185">Reference proteome</keyword>
<keyword evidence="16" id="KW-0472">Membrane</keyword>
<gene>
    <name evidence="17" type="ORF">GDO54_005911</name>
</gene>
<protein>
    <recommendedName>
        <fullName evidence="11">3-ketoacyl-CoA reductase</fullName>
        <ecNumber evidence="10">1.1.1.330</ecNumber>
        <ecNumber evidence="7">1.1.1.62</ecNumber>
    </recommendedName>
</protein>
<dbReference type="AlphaFoldDB" id="A0AAV3B4L1"/>
<keyword evidence="4" id="KW-0443">Lipid metabolism</keyword>
<evidence type="ECO:0000256" key="10">
    <source>
        <dbReference type="ARBA" id="ARBA00039105"/>
    </source>
</evidence>
<evidence type="ECO:0000256" key="14">
    <source>
        <dbReference type="ARBA" id="ARBA00049509"/>
    </source>
</evidence>
<evidence type="ECO:0000256" key="1">
    <source>
        <dbReference type="ARBA" id="ARBA00004477"/>
    </source>
</evidence>
<comment type="pathway">
    <text evidence="9">Steroid biosynthesis; estrogen biosynthesis.</text>
</comment>
<dbReference type="GO" id="GO:0006694">
    <property type="term" value="P:steroid biosynthetic process"/>
    <property type="evidence" value="ECO:0007669"/>
    <property type="project" value="UniProtKB-KW"/>
</dbReference>
<comment type="similarity">
    <text evidence="15">Belongs to the short-chain dehydrogenases/reductases (SDR) family.</text>
</comment>
<keyword evidence="5 16" id="KW-1133">Transmembrane helix</keyword>
<organism evidence="17 18">
    <name type="scientific">Pyxicephalus adspersus</name>
    <name type="common">African bullfrog</name>
    <dbReference type="NCBI Taxonomy" id="30357"/>
    <lineage>
        <taxon>Eukaryota</taxon>
        <taxon>Metazoa</taxon>
        <taxon>Chordata</taxon>
        <taxon>Craniata</taxon>
        <taxon>Vertebrata</taxon>
        <taxon>Euteleostomi</taxon>
        <taxon>Amphibia</taxon>
        <taxon>Batrachia</taxon>
        <taxon>Anura</taxon>
        <taxon>Neobatrachia</taxon>
        <taxon>Ranoidea</taxon>
        <taxon>Pyxicephalidae</taxon>
        <taxon>Pyxicephalinae</taxon>
        <taxon>Pyxicephalus</taxon>
    </lineage>
</organism>
<dbReference type="Proteomes" id="UP001181693">
    <property type="component" value="Unassembled WGS sequence"/>
</dbReference>
<evidence type="ECO:0000256" key="11">
    <source>
        <dbReference type="ARBA" id="ARBA00041250"/>
    </source>
</evidence>
<evidence type="ECO:0000256" key="6">
    <source>
        <dbReference type="ARBA" id="ARBA00023002"/>
    </source>
</evidence>
<dbReference type="PRINTS" id="PR00080">
    <property type="entry name" value="SDRFAMILY"/>
</dbReference>
<evidence type="ECO:0000256" key="9">
    <source>
        <dbReference type="ARBA" id="ARBA00037929"/>
    </source>
</evidence>
<keyword evidence="2 16" id="KW-0812">Transmembrane</keyword>
<evidence type="ECO:0000256" key="4">
    <source>
        <dbReference type="ARBA" id="ARBA00022955"/>
    </source>
</evidence>
<proteinExistence type="inferred from homology"/>
<evidence type="ECO:0000256" key="13">
    <source>
        <dbReference type="ARBA" id="ARBA00048906"/>
    </source>
</evidence>
<dbReference type="GO" id="GO:0141040">
    <property type="term" value="F:very-long-chain 3-oxoacyl-CoA reductase activity"/>
    <property type="evidence" value="ECO:0007669"/>
    <property type="project" value="UniProtKB-EC"/>
</dbReference>
<evidence type="ECO:0000256" key="12">
    <source>
        <dbReference type="ARBA" id="ARBA00048022"/>
    </source>
</evidence>
<name>A0AAV3B4L1_PYXAD</name>
<dbReference type="GO" id="GO:0005789">
    <property type="term" value="C:endoplasmic reticulum membrane"/>
    <property type="evidence" value="ECO:0007669"/>
    <property type="project" value="UniProtKB-SubCell"/>
</dbReference>
<dbReference type="InterPro" id="IPR051019">
    <property type="entry name" value="VLCFA-Steroid_DH"/>
</dbReference>
<dbReference type="EC" id="1.1.1.62" evidence="7"/>
<dbReference type="PANTHER" id="PTHR43899">
    <property type="entry name" value="RH59310P"/>
    <property type="match status" value="1"/>
</dbReference>
<evidence type="ECO:0000256" key="16">
    <source>
        <dbReference type="SAM" id="Phobius"/>
    </source>
</evidence>
<keyword evidence="4" id="KW-0444">Lipid biosynthesis</keyword>
<evidence type="ECO:0000313" key="18">
    <source>
        <dbReference type="Proteomes" id="UP001181693"/>
    </source>
</evidence>
<dbReference type="EMBL" id="DYDO01000002">
    <property type="protein sequence ID" value="DBA29858.1"/>
    <property type="molecule type" value="Genomic_DNA"/>
</dbReference>
<keyword evidence="6" id="KW-0560">Oxidoreductase</keyword>
<evidence type="ECO:0000256" key="2">
    <source>
        <dbReference type="ARBA" id="ARBA00022692"/>
    </source>
</evidence>
<dbReference type="GO" id="GO:0004303">
    <property type="term" value="F:estradiol 17-beta-dehydrogenase [NAD(P)+] activity"/>
    <property type="evidence" value="ECO:0007669"/>
    <property type="project" value="UniProtKB-EC"/>
</dbReference>
<sequence length="313" mass="35179">MSDSTLYQGLTFLGFLALGYLVLKHTFKLLKGFRVHILSRWWKEDLGKYGGWAVITGATDGIGKSYAKELAKLGFNVVLISRTLEKLKKVAAEIEKQSGHKVKIIQADFTKGSEIYPKIEEGLKNLDIGILVNNVGMAHQGPTVFHASNDKEITNMMNCNVMSMLHMTRIVLPKMVERKKGLIINIASEAGTRPYPRVTLYCATKVFMDYFSRSLNIDYKSKGVTVQSVMPLMVSTNMTFNVKTNLLVKSPDDFAWEALNTVGLTNRTSGCLSHSIQSYVLDLFLTEYVMSSRIIAWIARNTLRILMSMQKTE</sequence>
<dbReference type="PRINTS" id="PR00081">
    <property type="entry name" value="GDHRDH"/>
</dbReference>
<dbReference type="InterPro" id="IPR002347">
    <property type="entry name" value="SDR_fam"/>
</dbReference>
<evidence type="ECO:0000313" key="17">
    <source>
        <dbReference type="EMBL" id="DBA29858.1"/>
    </source>
</evidence>
<evidence type="ECO:0000256" key="15">
    <source>
        <dbReference type="RuleBase" id="RU000363"/>
    </source>
</evidence>
<dbReference type="PANTHER" id="PTHR43899:SF10">
    <property type="entry name" value="20BETA-HYDROXYSTEROID DEHYDROGENASE TYPE 2"/>
    <property type="match status" value="1"/>
</dbReference>
<comment type="catalytic activity">
    <reaction evidence="14">
        <text>a very-long-chain (3R)-3-hydroxyacyl-CoA + NADP(+) = a very-long-chain 3-oxoacyl-CoA + NADPH + H(+)</text>
        <dbReference type="Rhea" id="RHEA:48680"/>
        <dbReference type="ChEBI" id="CHEBI:15378"/>
        <dbReference type="ChEBI" id="CHEBI:57783"/>
        <dbReference type="ChEBI" id="CHEBI:58349"/>
        <dbReference type="ChEBI" id="CHEBI:85440"/>
        <dbReference type="ChEBI" id="CHEBI:90725"/>
        <dbReference type="EC" id="1.1.1.330"/>
    </reaction>
</comment>
<comment type="caution">
    <text evidence="17">The sequence shown here is derived from an EMBL/GenBank/DDBJ whole genome shotgun (WGS) entry which is preliminary data.</text>
</comment>
<evidence type="ECO:0000256" key="3">
    <source>
        <dbReference type="ARBA" id="ARBA00022857"/>
    </source>
</evidence>
<comment type="subcellular location">
    <subcellularLocation>
        <location evidence="1">Endoplasmic reticulum membrane</location>
        <topology evidence="1">Multi-pass membrane protein</topology>
    </subcellularLocation>
</comment>
<dbReference type="Gene3D" id="3.40.50.720">
    <property type="entry name" value="NAD(P)-binding Rossmann-like Domain"/>
    <property type="match status" value="1"/>
</dbReference>
<comment type="function">
    <text evidence="8">Catalyzes the second of the four reactions of the long-chain fatty acids elongation cycle. This endoplasmic reticulum-bound enzymatic process, allows the addition of two carbons to the chain of long- and very long-chain fatty acids/VLCFAs per cycle. This enzyme has a 3-ketoacyl-CoA reductase activity, reducing 3-ketoacyl-CoA to 3-hydroxyacyl-CoA, within each cycle of fatty acid elongation. Thereby, it may participate in the production of VLCFAs of different chain lengths that are involved in multiple biological processes as precursors of membrane lipids and lipid mediators. May also catalyze the transformation of estrone (E1) into estradiol (E2) and play a role in estrogen formation.</text>
</comment>
<reference evidence="17" key="1">
    <citation type="thesis" date="2020" institute="ProQuest LLC" country="789 East Eisenhower Parkway, Ann Arbor, MI, USA">
        <title>Comparative Genomics and Chromosome Evolution.</title>
        <authorList>
            <person name="Mudd A.B."/>
        </authorList>
    </citation>
    <scope>NUCLEOTIDE SEQUENCE</scope>
    <source>
        <strain evidence="17">1538</strain>
        <tissue evidence="17">Blood</tissue>
    </source>
</reference>
<dbReference type="Pfam" id="PF00106">
    <property type="entry name" value="adh_short"/>
    <property type="match status" value="1"/>
</dbReference>
<dbReference type="InterPro" id="IPR036291">
    <property type="entry name" value="NAD(P)-bd_dom_sf"/>
</dbReference>
<evidence type="ECO:0000256" key="7">
    <source>
        <dbReference type="ARBA" id="ARBA00024072"/>
    </source>
</evidence>
<dbReference type="SUPFAM" id="SSF51735">
    <property type="entry name" value="NAD(P)-binding Rossmann-fold domains"/>
    <property type="match status" value="1"/>
</dbReference>
<dbReference type="PIRSF" id="PIRSF000126">
    <property type="entry name" value="11-beta-HSD1"/>
    <property type="match status" value="1"/>
</dbReference>
<dbReference type="FunFam" id="3.40.50.720:FF:000137">
    <property type="entry name" value="Hydroxysteroid (17-beta) dehydrogenase 3"/>
    <property type="match status" value="1"/>
</dbReference>
<comment type="catalytic activity">
    <reaction evidence="13">
        <text>17beta-estradiol + NADP(+) = estrone + NADPH + H(+)</text>
        <dbReference type="Rhea" id="RHEA:24616"/>
        <dbReference type="ChEBI" id="CHEBI:15378"/>
        <dbReference type="ChEBI" id="CHEBI:16469"/>
        <dbReference type="ChEBI" id="CHEBI:17263"/>
        <dbReference type="ChEBI" id="CHEBI:57783"/>
        <dbReference type="ChEBI" id="CHEBI:58349"/>
        <dbReference type="EC" id="1.1.1.62"/>
    </reaction>
</comment>
<keyword evidence="4" id="KW-0752">Steroid biosynthesis</keyword>